<accession>A0A481YQV9</accession>
<reference evidence="1" key="1">
    <citation type="journal article" date="2019" name="MBio">
        <title>Virus Genomes from Deep Sea Sediments Expand the Ocean Megavirome and Support Independent Origins of Viral Gigantism.</title>
        <authorList>
            <person name="Backstrom D."/>
            <person name="Yutin N."/>
            <person name="Jorgensen S.L."/>
            <person name="Dharamshi J."/>
            <person name="Homa F."/>
            <person name="Zaremba-Niedwiedzka K."/>
            <person name="Spang A."/>
            <person name="Wolf Y.I."/>
            <person name="Koonin E.V."/>
            <person name="Ettema T.J."/>
        </authorList>
    </citation>
    <scope>NUCLEOTIDE SEQUENCE</scope>
</reference>
<organism evidence="1">
    <name type="scientific">Pithovirus LCDPAC02</name>
    <dbReference type="NCBI Taxonomy" id="2506601"/>
    <lineage>
        <taxon>Viruses</taxon>
        <taxon>Pithoviruses</taxon>
    </lineage>
</organism>
<proteinExistence type="predicted"/>
<name>A0A481YQV9_9VIRU</name>
<dbReference type="EMBL" id="MK500299">
    <property type="protein sequence ID" value="QBK84854.1"/>
    <property type="molecule type" value="Genomic_DNA"/>
</dbReference>
<protein>
    <submittedName>
        <fullName evidence="1">Uncharacterized protein</fullName>
    </submittedName>
</protein>
<sequence>MDYLEVIHIFKNLNHVNKNKFSLLNIVATKITNNYFISSLGIDEFWLKINFDEIKHKNYLNSRDIATTMLKLVFRNDYNYIKELNLISYILDSHHWNKSKIIFLQGNQT</sequence>
<gene>
    <name evidence="1" type="ORF">LCDPAC02_00530</name>
</gene>
<evidence type="ECO:0000313" key="1">
    <source>
        <dbReference type="EMBL" id="QBK84854.1"/>
    </source>
</evidence>